<keyword evidence="2" id="KW-1185">Reference proteome</keyword>
<accession>A0A4V2P960</accession>
<dbReference type="Proteomes" id="UP000294887">
    <property type="component" value="Unassembled WGS sequence"/>
</dbReference>
<evidence type="ECO:0000313" key="1">
    <source>
        <dbReference type="EMBL" id="TCJ88355.1"/>
    </source>
</evidence>
<comment type="caution">
    <text evidence="1">The sequence shown here is derived from an EMBL/GenBank/DDBJ whole genome shotgun (WGS) entry which is preliminary data.</text>
</comment>
<dbReference type="AlphaFoldDB" id="A0A4V2P960"/>
<dbReference type="OrthoDB" id="5917490at2"/>
<dbReference type="RefSeq" id="WP_131904054.1">
    <property type="nucleotide sequence ID" value="NZ_BAAAFU010000008.1"/>
</dbReference>
<protein>
    <submittedName>
        <fullName evidence="1">Uncharacterized protein</fullName>
    </submittedName>
</protein>
<name>A0A4V2P960_9GAMM</name>
<sequence>MSDTKKSSNFLTIVALLVFAGGIAASYLYKKFLVSNYIAEASLQEPCDLRQDSCINVFPNGESVTFSLNPKDIPILTPLSLHVETKGITASSVKVDFVGLNMDMGFNRSELKLDKPNNYSGKFTIPICVNTRMEWEAQVKLETEKGVMMAPFRFYTVR</sequence>
<dbReference type="EMBL" id="SMFQ01000002">
    <property type="protein sequence ID" value="TCJ88355.1"/>
    <property type="molecule type" value="Genomic_DNA"/>
</dbReference>
<reference evidence="1 2" key="1">
    <citation type="submission" date="2019-03" db="EMBL/GenBank/DDBJ databases">
        <title>Genomic Encyclopedia of Type Strains, Phase IV (KMG-IV): sequencing the most valuable type-strain genomes for metagenomic binning, comparative biology and taxonomic classification.</title>
        <authorList>
            <person name="Goeker M."/>
        </authorList>
    </citation>
    <scope>NUCLEOTIDE SEQUENCE [LARGE SCALE GENOMIC DNA]</scope>
    <source>
        <strain evidence="1 2">DSM 24830</strain>
    </source>
</reference>
<gene>
    <name evidence="1" type="ORF">EV695_0198</name>
</gene>
<evidence type="ECO:0000313" key="2">
    <source>
        <dbReference type="Proteomes" id="UP000294887"/>
    </source>
</evidence>
<proteinExistence type="predicted"/>
<organism evidence="1 2">
    <name type="scientific">Cocleimonas flava</name>
    <dbReference type="NCBI Taxonomy" id="634765"/>
    <lineage>
        <taxon>Bacteria</taxon>
        <taxon>Pseudomonadati</taxon>
        <taxon>Pseudomonadota</taxon>
        <taxon>Gammaproteobacteria</taxon>
        <taxon>Thiotrichales</taxon>
        <taxon>Thiotrichaceae</taxon>
        <taxon>Cocleimonas</taxon>
    </lineage>
</organism>